<feature type="region of interest" description="Disordered" evidence="2">
    <location>
        <begin position="369"/>
        <end position="391"/>
    </location>
</feature>
<dbReference type="OMA" id="TAPEYCG"/>
<dbReference type="InterPro" id="IPR055355">
    <property type="entry name" value="ZP-C"/>
</dbReference>
<dbReference type="Proteomes" id="UP000007266">
    <property type="component" value="Unassembled WGS sequence"/>
</dbReference>
<dbReference type="STRING" id="7070.A0A139W8P8"/>
<dbReference type="PANTHER" id="PTHR46560:SF9">
    <property type="entry name" value="ZP DOMAIN-CONTAINING PROTEIN"/>
    <property type="match status" value="1"/>
</dbReference>
<evidence type="ECO:0000313" key="7">
    <source>
        <dbReference type="Proteomes" id="UP000007266"/>
    </source>
</evidence>
<feature type="domain" description="ZP" evidence="5">
    <location>
        <begin position="43"/>
        <end position="267"/>
    </location>
</feature>
<gene>
    <name evidence="6" type="primary">AUGUSTUS-3.0.2_31688</name>
    <name evidence="6" type="ORF">TcasGA2_TC031688</name>
</gene>
<dbReference type="GO" id="GO:0000902">
    <property type="term" value="P:cell morphogenesis"/>
    <property type="evidence" value="ECO:0000318"/>
    <property type="project" value="GO_Central"/>
</dbReference>
<reference evidence="6 7" key="2">
    <citation type="journal article" date="2010" name="Nucleic Acids Res.">
        <title>BeetleBase in 2010: revisions to provide comprehensive genomic information for Tribolium castaneum.</title>
        <authorList>
            <person name="Kim H.S."/>
            <person name="Murphy T."/>
            <person name="Xia J."/>
            <person name="Caragea D."/>
            <person name="Park Y."/>
            <person name="Beeman R.W."/>
            <person name="Lorenzen M.D."/>
            <person name="Butcher S."/>
            <person name="Manak J.R."/>
            <person name="Brown S.J."/>
        </authorList>
    </citation>
    <scope>NUCLEOTIDE SEQUENCE [LARGE SCALE GENOMIC DNA]</scope>
    <source>
        <strain evidence="6 7">Georgia GA2</strain>
    </source>
</reference>
<dbReference type="AlphaFoldDB" id="A0A139W8P8"/>
<sequence length="426" mass="46931">MGVKSRFCSEWLFRIFAFLAIGWVPEVWSQLVDTEFIPQVSATCKAGHMNIRVAFNNSFSGAVHARDYRTPACMVHGDGGKVVTLDINLLAQQGASDYCGLLVNNKTEERSVPIAVRIHRTLELADDKFYVITCGKAGFRNARNETSLVSLRLLDGSRKITQAVYSKPYTLRAEISRPDGTYGFRVKSCFAFNKLNSSVPLIDDKGCPTNGDVIGPFVYDEKKGTADAQLRSMFRFPESSEVHFQCDIGLCRGSCPEPVCNDGAQSRALTTEEGILMAATSVFVLDPGDPPLVQELCDEGGVHPTWLLWLCIALGVLFLIMLIINIFLCSAMTCACARTEIIEKEPSIIEDYDPYRSWHGSQYGSRYSLNGAPQNPKGYTSGGSTMNSTRSVSSHSDHYAIVHSRPGSRYKHRGPPSHVGSHYSGK</sequence>
<feature type="chain" id="PRO_5007299552" description="ZP domain-containing protein" evidence="4">
    <location>
        <begin position="30"/>
        <end position="426"/>
    </location>
</feature>
<proteinExistence type="predicted"/>
<keyword evidence="7" id="KW-1185">Reference proteome</keyword>
<keyword evidence="3" id="KW-0472">Membrane</keyword>
<dbReference type="InParanoid" id="A0A139W8P8"/>
<feature type="compositionally biased region" description="Polar residues" evidence="2">
    <location>
        <begin position="382"/>
        <end position="391"/>
    </location>
</feature>
<name>A0A139W8P8_TRICA</name>
<evidence type="ECO:0000256" key="3">
    <source>
        <dbReference type="SAM" id="Phobius"/>
    </source>
</evidence>
<dbReference type="GO" id="GO:0016324">
    <property type="term" value="C:apical plasma membrane"/>
    <property type="evidence" value="ECO:0000318"/>
    <property type="project" value="GO_Central"/>
</dbReference>
<accession>A0A139W8P8</accession>
<feature type="signal peptide" evidence="4">
    <location>
        <begin position="1"/>
        <end position="29"/>
    </location>
</feature>
<keyword evidence="3" id="KW-0812">Transmembrane</keyword>
<dbReference type="Pfam" id="PF00100">
    <property type="entry name" value="Zona_pellucida"/>
    <property type="match status" value="1"/>
</dbReference>
<dbReference type="SMART" id="SM00241">
    <property type="entry name" value="ZP"/>
    <property type="match status" value="1"/>
</dbReference>
<evidence type="ECO:0000256" key="1">
    <source>
        <dbReference type="ARBA" id="ARBA00023157"/>
    </source>
</evidence>
<dbReference type="EMBL" id="KQ973114">
    <property type="protein sequence ID" value="KXZ75662.1"/>
    <property type="molecule type" value="Genomic_DNA"/>
</dbReference>
<dbReference type="OrthoDB" id="8171348at2759"/>
<keyword evidence="1" id="KW-1015">Disulfide bond</keyword>
<feature type="compositionally biased region" description="Basic residues" evidence="2">
    <location>
        <begin position="406"/>
        <end position="415"/>
    </location>
</feature>
<dbReference type="InterPro" id="IPR001507">
    <property type="entry name" value="ZP_dom"/>
</dbReference>
<dbReference type="FunCoup" id="A0A139W8P8">
    <property type="interactions" value="17"/>
</dbReference>
<evidence type="ECO:0000313" key="6">
    <source>
        <dbReference type="EMBL" id="KXZ75662.1"/>
    </source>
</evidence>
<evidence type="ECO:0000256" key="2">
    <source>
        <dbReference type="SAM" id="MobiDB-lite"/>
    </source>
</evidence>
<evidence type="ECO:0000259" key="5">
    <source>
        <dbReference type="PROSITE" id="PS51034"/>
    </source>
</evidence>
<dbReference type="InterPro" id="IPR042235">
    <property type="entry name" value="ZP-C_dom"/>
</dbReference>
<dbReference type="PROSITE" id="PS51034">
    <property type="entry name" value="ZP_2"/>
    <property type="match status" value="1"/>
</dbReference>
<keyword evidence="4" id="KW-0732">Signal</keyword>
<dbReference type="Gene3D" id="2.60.40.4100">
    <property type="entry name" value="Zona pellucida, ZP-C domain"/>
    <property type="match status" value="1"/>
</dbReference>
<keyword evidence="3" id="KW-1133">Transmembrane helix</keyword>
<organism evidence="6 7">
    <name type="scientific">Tribolium castaneum</name>
    <name type="common">Red flour beetle</name>
    <dbReference type="NCBI Taxonomy" id="7070"/>
    <lineage>
        <taxon>Eukaryota</taxon>
        <taxon>Metazoa</taxon>
        <taxon>Ecdysozoa</taxon>
        <taxon>Arthropoda</taxon>
        <taxon>Hexapoda</taxon>
        <taxon>Insecta</taxon>
        <taxon>Pterygota</taxon>
        <taxon>Neoptera</taxon>
        <taxon>Endopterygota</taxon>
        <taxon>Coleoptera</taxon>
        <taxon>Polyphaga</taxon>
        <taxon>Cucujiformia</taxon>
        <taxon>Tenebrionidae</taxon>
        <taxon>Tenebrionidae incertae sedis</taxon>
        <taxon>Tribolium</taxon>
    </lineage>
</organism>
<protein>
    <recommendedName>
        <fullName evidence="5">ZP domain-containing protein</fullName>
    </recommendedName>
</protein>
<feature type="region of interest" description="Disordered" evidence="2">
    <location>
        <begin position="406"/>
        <end position="426"/>
    </location>
</feature>
<dbReference type="PANTHER" id="PTHR46560">
    <property type="entry name" value="CYPHER, ISOFORM B"/>
    <property type="match status" value="1"/>
</dbReference>
<evidence type="ECO:0000256" key="4">
    <source>
        <dbReference type="SAM" id="SignalP"/>
    </source>
</evidence>
<reference evidence="6 7" key="1">
    <citation type="journal article" date="2008" name="Nature">
        <title>The genome of the model beetle and pest Tribolium castaneum.</title>
        <authorList>
            <consortium name="Tribolium Genome Sequencing Consortium"/>
            <person name="Richards S."/>
            <person name="Gibbs R.A."/>
            <person name="Weinstock G.M."/>
            <person name="Brown S.J."/>
            <person name="Denell R."/>
            <person name="Beeman R.W."/>
            <person name="Gibbs R."/>
            <person name="Beeman R.W."/>
            <person name="Brown S.J."/>
            <person name="Bucher G."/>
            <person name="Friedrich M."/>
            <person name="Grimmelikhuijzen C.J."/>
            <person name="Klingler M."/>
            <person name="Lorenzen M."/>
            <person name="Richards S."/>
            <person name="Roth S."/>
            <person name="Schroder R."/>
            <person name="Tautz D."/>
            <person name="Zdobnov E.M."/>
            <person name="Muzny D."/>
            <person name="Gibbs R.A."/>
            <person name="Weinstock G.M."/>
            <person name="Attaway T."/>
            <person name="Bell S."/>
            <person name="Buhay C.J."/>
            <person name="Chandrabose M.N."/>
            <person name="Chavez D."/>
            <person name="Clerk-Blankenburg K.P."/>
            <person name="Cree A."/>
            <person name="Dao M."/>
            <person name="Davis C."/>
            <person name="Chacko J."/>
            <person name="Dinh H."/>
            <person name="Dugan-Rocha S."/>
            <person name="Fowler G."/>
            <person name="Garner T.T."/>
            <person name="Garnes J."/>
            <person name="Gnirke A."/>
            <person name="Hawes A."/>
            <person name="Hernandez J."/>
            <person name="Hines S."/>
            <person name="Holder M."/>
            <person name="Hume J."/>
            <person name="Jhangiani S.N."/>
            <person name="Joshi V."/>
            <person name="Khan Z.M."/>
            <person name="Jackson L."/>
            <person name="Kovar C."/>
            <person name="Kowis A."/>
            <person name="Lee S."/>
            <person name="Lewis L.R."/>
            <person name="Margolis J."/>
            <person name="Morgan M."/>
            <person name="Nazareth L.V."/>
            <person name="Nguyen N."/>
            <person name="Okwuonu G."/>
            <person name="Parker D."/>
            <person name="Richards S."/>
            <person name="Ruiz S.J."/>
            <person name="Santibanez J."/>
            <person name="Savard J."/>
            <person name="Scherer S.E."/>
            <person name="Schneider B."/>
            <person name="Sodergren E."/>
            <person name="Tautz D."/>
            <person name="Vattahil S."/>
            <person name="Villasana D."/>
            <person name="White C.S."/>
            <person name="Wright R."/>
            <person name="Park Y."/>
            <person name="Beeman R.W."/>
            <person name="Lord J."/>
            <person name="Oppert B."/>
            <person name="Lorenzen M."/>
            <person name="Brown S."/>
            <person name="Wang L."/>
            <person name="Savard J."/>
            <person name="Tautz D."/>
            <person name="Richards S."/>
            <person name="Weinstock G."/>
            <person name="Gibbs R.A."/>
            <person name="Liu Y."/>
            <person name="Worley K."/>
            <person name="Weinstock G."/>
            <person name="Elsik C.G."/>
            <person name="Reese J.T."/>
            <person name="Elhaik E."/>
            <person name="Landan G."/>
            <person name="Graur D."/>
            <person name="Arensburger P."/>
            <person name="Atkinson P."/>
            <person name="Beeman R.W."/>
            <person name="Beidler J."/>
            <person name="Brown S.J."/>
            <person name="Demuth J.P."/>
            <person name="Drury D.W."/>
            <person name="Du Y.Z."/>
            <person name="Fujiwara H."/>
            <person name="Lorenzen M."/>
            <person name="Maselli V."/>
            <person name="Osanai M."/>
            <person name="Park Y."/>
            <person name="Robertson H.M."/>
            <person name="Tu Z."/>
            <person name="Wang J.J."/>
            <person name="Wang S."/>
            <person name="Richards S."/>
            <person name="Song H."/>
            <person name="Zhang L."/>
            <person name="Sodergren E."/>
            <person name="Werner D."/>
            <person name="Stanke M."/>
            <person name="Morgenstern B."/>
            <person name="Solovyev V."/>
            <person name="Kosarev P."/>
            <person name="Brown G."/>
            <person name="Chen H.C."/>
            <person name="Ermolaeva O."/>
            <person name="Hlavina W."/>
            <person name="Kapustin Y."/>
            <person name="Kiryutin B."/>
            <person name="Kitts P."/>
            <person name="Maglott D."/>
            <person name="Pruitt K."/>
            <person name="Sapojnikov V."/>
            <person name="Souvorov A."/>
            <person name="Mackey A.J."/>
            <person name="Waterhouse R.M."/>
            <person name="Wyder S."/>
            <person name="Zdobnov E.M."/>
            <person name="Zdobnov E.M."/>
            <person name="Wyder S."/>
            <person name="Kriventseva E.V."/>
            <person name="Kadowaki T."/>
            <person name="Bork P."/>
            <person name="Aranda M."/>
            <person name="Bao R."/>
            <person name="Beermann A."/>
            <person name="Berns N."/>
            <person name="Bolognesi R."/>
            <person name="Bonneton F."/>
            <person name="Bopp D."/>
            <person name="Brown S.J."/>
            <person name="Bucher G."/>
            <person name="Butts T."/>
            <person name="Chaumot A."/>
            <person name="Denell R.E."/>
            <person name="Ferrier D.E."/>
            <person name="Friedrich M."/>
            <person name="Gordon C.M."/>
            <person name="Jindra M."/>
            <person name="Klingler M."/>
            <person name="Lan Q."/>
            <person name="Lattorff H.M."/>
            <person name="Laudet V."/>
            <person name="von Levetsow C."/>
            <person name="Liu Z."/>
            <person name="Lutz R."/>
            <person name="Lynch J.A."/>
            <person name="da Fonseca R.N."/>
            <person name="Posnien N."/>
            <person name="Reuter R."/>
            <person name="Roth S."/>
            <person name="Savard J."/>
            <person name="Schinko J.B."/>
            <person name="Schmitt C."/>
            <person name="Schoppmeier M."/>
            <person name="Schroder R."/>
            <person name="Shippy T.D."/>
            <person name="Simonnet F."/>
            <person name="Marques-Souza H."/>
            <person name="Tautz D."/>
            <person name="Tomoyasu Y."/>
            <person name="Trauner J."/>
            <person name="Van der Zee M."/>
            <person name="Vervoort M."/>
            <person name="Wittkopp N."/>
            <person name="Wimmer E.A."/>
            <person name="Yang X."/>
            <person name="Jones A.K."/>
            <person name="Sattelle D.B."/>
            <person name="Ebert P.R."/>
            <person name="Nelson D."/>
            <person name="Scott J.G."/>
            <person name="Beeman R.W."/>
            <person name="Muthukrishnan S."/>
            <person name="Kramer K.J."/>
            <person name="Arakane Y."/>
            <person name="Beeman R.W."/>
            <person name="Zhu Q."/>
            <person name="Hogenkamp D."/>
            <person name="Dixit R."/>
            <person name="Oppert B."/>
            <person name="Jiang H."/>
            <person name="Zou Z."/>
            <person name="Marshall J."/>
            <person name="Elpidina E."/>
            <person name="Vinokurov K."/>
            <person name="Oppert C."/>
            <person name="Zou Z."/>
            <person name="Evans J."/>
            <person name="Lu Z."/>
            <person name="Zhao P."/>
            <person name="Sumathipala N."/>
            <person name="Altincicek B."/>
            <person name="Vilcinskas A."/>
            <person name="Williams M."/>
            <person name="Hultmark D."/>
            <person name="Hetru C."/>
            <person name="Jiang H."/>
            <person name="Grimmelikhuijzen C.J."/>
            <person name="Hauser F."/>
            <person name="Cazzamali G."/>
            <person name="Williamson M."/>
            <person name="Park Y."/>
            <person name="Li B."/>
            <person name="Tanaka Y."/>
            <person name="Predel R."/>
            <person name="Neupert S."/>
            <person name="Schachtner J."/>
            <person name="Verleyen P."/>
            <person name="Raible F."/>
            <person name="Bork P."/>
            <person name="Friedrich M."/>
            <person name="Walden K.K."/>
            <person name="Robertson H.M."/>
            <person name="Angeli S."/>
            <person name="Foret S."/>
            <person name="Bucher G."/>
            <person name="Schuetz S."/>
            <person name="Maleszka R."/>
            <person name="Wimmer E.A."/>
            <person name="Beeman R.W."/>
            <person name="Lorenzen M."/>
            <person name="Tomoyasu Y."/>
            <person name="Miller S.C."/>
            <person name="Grossmann D."/>
            <person name="Bucher G."/>
        </authorList>
    </citation>
    <scope>NUCLEOTIDE SEQUENCE [LARGE SCALE GENOMIC DNA]</scope>
    <source>
        <strain evidence="6 7">Georgia GA2</strain>
    </source>
</reference>
<feature type="transmembrane region" description="Helical" evidence="3">
    <location>
        <begin position="306"/>
        <end position="328"/>
    </location>
</feature>
<dbReference type="eggNOG" id="ENOG502QRCZ">
    <property type="taxonomic scope" value="Eukaryota"/>
</dbReference>